<protein>
    <submittedName>
        <fullName evidence="2">Uncharacterized protein</fullName>
    </submittedName>
</protein>
<feature type="chain" id="PRO_5002042066" evidence="1">
    <location>
        <begin position="21"/>
        <end position="38"/>
    </location>
</feature>
<dbReference type="AlphaFoldDB" id="A0A0A8Y5N3"/>
<organism evidence="2">
    <name type="scientific">Arundo donax</name>
    <name type="common">Giant reed</name>
    <name type="synonym">Donax arundinaceus</name>
    <dbReference type="NCBI Taxonomy" id="35708"/>
    <lineage>
        <taxon>Eukaryota</taxon>
        <taxon>Viridiplantae</taxon>
        <taxon>Streptophyta</taxon>
        <taxon>Embryophyta</taxon>
        <taxon>Tracheophyta</taxon>
        <taxon>Spermatophyta</taxon>
        <taxon>Magnoliopsida</taxon>
        <taxon>Liliopsida</taxon>
        <taxon>Poales</taxon>
        <taxon>Poaceae</taxon>
        <taxon>PACMAD clade</taxon>
        <taxon>Arundinoideae</taxon>
        <taxon>Arundineae</taxon>
        <taxon>Arundo</taxon>
    </lineage>
</organism>
<feature type="signal peptide" evidence="1">
    <location>
        <begin position="1"/>
        <end position="20"/>
    </location>
</feature>
<keyword evidence="1" id="KW-0732">Signal</keyword>
<reference evidence="2" key="1">
    <citation type="submission" date="2014-09" db="EMBL/GenBank/DDBJ databases">
        <authorList>
            <person name="Magalhaes I.L.F."/>
            <person name="Oliveira U."/>
            <person name="Santos F.R."/>
            <person name="Vidigal T.H.D.A."/>
            <person name="Brescovit A.D."/>
            <person name="Santos A.J."/>
        </authorList>
    </citation>
    <scope>NUCLEOTIDE SEQUENCE</scope>
    <source>
        <tissue evidence="2">Shoot tissue taken approximately 20 cm above the soil surface</tissue>
    </source>
</reference>
<evidence type="ECO:0000256" key="1">
    <source>
        <dbReference type="SAM" id="SignalP"/>
    </source>
</evidence>
<proteinExistence type="predicted"/>
<dbReference type="EMBL" id="GBRH01277612">
    <property type="protein sequence ID" value="JAD20283.1"/>
    <property type="molecule type" value="Transcribed_RNA"/>
</dbReference>
<evidence type="ECO:0000313" key="2">
    <source>
        <dbReference type="EMBL" id="JAD20283.1"/>
    </source>
</evidence>
<accession>A0A0A8Y5N3</accession>
<sequence length="38" mass="4288">MMHAELAATFFSVIACLVTCVEHCYSEASAYNLQWSLF</sequence>
<name>A0A0A8Y5N3_ARUDO</name>
<reference evidence="2" key="2">
    <citation type="journal article" date="2015" name="Data Brief">
        <title>Shoot transcriptome of the giant reed, Arundo donax.</title>
        <authorList>
            <person name="Barrero R.A."/>
            <person name="Guerrero F.D."/>
            <person name="Moolhuijzen P."/>
            <person name="Goolsby J.A."/>
            <person name="Tidwell J."/>
            <person name="Bellgard S.E."/>
            <person name="Bellgard M.I."/>
        </authorList>
    </citation>
    <scope>NUCLEOTIDE SEQUENCE</scope>
    <source>
        <tissue evidence="2">Shoot tissue taken approximately 20 cm above the soil surface</tissue>
    </source>
</reference>